<sequence length="46" mass="5551">MRSVACYLGCTTSPRRRRIRPRYPPRTRILRRRRQCPQPPPPPRPP</sequence>
<dbReference type="AlphaFoldDB" id="A0A0A9H3U8"/>
<name>A0A0A9H3U8_ARUDO</name>
<proteinExistence type="predicted"/>
<accession>A0A0A9H3U8</accession>
<reference evidence="2" key="1">
    <citation type="submission" date="2014-09" db="EMBL/GenBank/DDBJ databases">
        <authorList>
            <person name="Magalhaes I.L.F."/>
            <person name="Oliveira U."/>
            <person name="Santos F.R."/>
            <person name="Vidigal T.H.D.A."/>
            <person name="Brescovit A.D."/>
            <person name="Santos A.J."/>
        </authorList>
    </citation>
    <scope>NUCLEOTIDE SEQUENCE</scope>
    <source>
        <tissue evidence="2">Shoot tissue taken approximately 20 cm above the soil surface</tissue>
    </source>
</reference>
<feature type="compositionally biased region" description="Pro residues" evidence="1">
    <location>
        <begin position="37"/>
        <end position="46"/>
    </location>
</feature>
<dbReference type="EMBL" id="GBRH01166459">
    <property type="protein sequence ID" value="JAE31437.1"/>
    <property type="molecule type" value="Transcribed_RNA"/>
</dbReference>
<evidence type="ECO:0000313" key="2">
    <source>
        <dbReference type="EMBL" id="JAE31437.1"/>
    </source>
</evidence>
<evidence type="ECO:0000256" key="1">
    <source>
        <dbReference type="SAM" id="MobiDB-lite"/>
    </source>
</evidence>
<feature type="compositionally biased region" description="Basic residues" evidence="1">
    <location>
        <begin position="16"/>
        <end position="35"/>
    </location>
</feature>
<reference evidence="2" key="2">
    <citation type="journal article" date="2015" name="Data Brief">
        <title>Shoot transcriptome of the giant reed, Arundo donax.</title>
        <authorList>
            <person name="Barrero R.A."/>
            <person name="Guerrero F.D."/>
            <person name="Moolhuijzen P."/>
            <person name="Goolsby J.A."/>
            <person name="Tidwell J."/>
            <person name="Bellgard S.E."/>
            <person name="Bellgard M.I."/>
        </authorList>
    </citation>
    <scope>NUCLEOTIDE SEQUENCE</scope>
    <source>
        <tissue evidence="2">Shoot tissue taken approximately 20 cm above the soil surface</tissue>
    </source>
</reference>
<feature type="region of interest" description="Disordered" evidence="1">
    <location>
        <begin position="16"/>
        <end position="46"/>
    </location>
</feature>
<organism evidence="2">
    <name type="scientific">Arundo donax</name>
    <name type="common">Giant reed</name>
    <name type="synonym">Donax arundinaceus</name>
    <dbReference type="NCBI Taxonomy" id="35708"/>
    <lineage>
        <taxon>Eukaryota</taxon>
        <taxon>Viridiplantae</taxon>
        <taxon>Streptophyta</taxon>
        <taxon>Embryophyta</taxon>
        <taxon>Tracheophyta</taxon>
        <taxon>Spermatophyta</taxon>
        <taxon>Magnoliopsida</taxon>
        <taxon>Liliopsida</taxon>
        <taxon>Poales</taxon>
        <taxon>Poaceae</taxon>
        <taxon>PACMAD clade</taxon>
        <taxon>Arundinoideae</taxon>
        <taxon>Arundineae</taxon>
        <taxon>Arundo</taxon>
    </lineage>
</organism>
<protein>
    <submittedName>
        <fullName evidence="2">Uncharacterized protein</fullName>
    </submittedName>
</protein>